<gene>
    <name evidence="1" type="ORF">fHeYen301_38</name>
</gene>
<name>A0A1L7DQH2_9CAUD</name>
<evidence type="ECO:0000313" key="1">
    <source>
        <dbReference type="EMBL" id="APU00371.1"/>
    </source>
</evidence>
<organism evidence="1 2">
    <name type="scientific">Yersinia phage fHe-Yen3-01</name>
    <dbReference type="NCBI Taxonomy" id="1932893"/>
    <lineage>
        <taxon>Viruses</taxon>
        <taxon>Duplodnaviria</taxon>
        <taxon>Heunggongvirae</taxon>
        <taxon>Uroviricota</taxon>
        <taxon>Caudoviricetes</taxon>
        <taxon>Autographivirales</taxon>
        <taxon>Autonotataviridae</taxon>
        <taxon>Melnykvirinae</taxon>
        <taxon>Pokrovskaiavirus</taxon>
        <taxon>Pokrovskaiavirus fHeYen301</taxon>
    </lineage>
</organism>
<dbReference type="EMBL" id="KY318515">
    <property type="protein sequence ID" value="APU00371.1"/>
    <property type="molecule type" value="Genomic_DNA"/>
</dbReference>
<sequence length="141" mass="15989">MIHNIVVNRYAGEKFAVSHLVEPMIIDSFFTDVDRTLWPGPVAYRSTVVSITESTNRVEGYLLEENRVLGLCFMCRSVDIHYGLIATPVIYIVKSDLRGNRTVGREFLKLVKAVVAETGCSQYMTVTHLDKKTQVHKLRSL</sequence>
<reference evidence="2" key="1">
    <citation type="submission" date="2016-12" db="EMBL/GenBank/DDBJ databases">
        <title>Characterization and complete genome sequence of Yersinia bacteriophage, fHe-Yen3-01.</title>
        <authorList>
            <person name="Jun J.W."/>
            <person name="Wicklund A."/>
            <person name="Skurnik M."/>
        </authorList>
    </citation>
    <scope>NUCLEOTIDE SEQUENCE [LARGE SCALE GENOMIC DNA]</scope>
</reference>
<protein>
    <submittedName>
        <fullName evidence="1">Uncharacterized protein</fullName>
    </submittedName>
</protein>
<dbReference type="Proteomes" id="UP000225269">
    <property type="component" value="Segment"/>
</dbReference>
<evidence type="ECO:0000313" key="2">
    <source>
        <dbReference type="Proteomes" id="UP000225269"/>
    </source>
</evidence>
<accession>A0A1L7DQH2</accession>
<proteinExistence type="predicted"/>
<keyword evidence="2" id="KW-1185">Reference proteome</keyword>